<dbReference type="Proteomes" id="UP000011648">
    <property type="component" value="Unassembled WGS sequence"/>
</dbReference>
<proteinExistence type="predicted"/>
<dbReference type="RefSeq" id="WP_006824430.1">
    <property type="nucleotide sequence ID" value="NZ_AOIL01000012.1"/>
</dbReference>
<dbReference type="PATRIC" id="fig|1230458.4.peg.527"/>
<evidence type="ECO:0000313" key="1">
    <source>
        <dbReference type="EMBL" id="ELY95860.1"/>
    </source>
</evidence>
<sequence length="99" mass="11052">MKRRSLLAASGTALVALSAGCSDIVSSDEQETYSFGVYNGSRVAYEFKIRVGNERETWFHEETLELDAEMANEEIPIDDVPVSFTLEIDAVAEEEQEFP</sequence>
<organism evidence="1 2">
    <name type="scientific">Natrialba taiwanensis DSM 12281</name>
    <dbReference type="NCBI Taxonomy" id="1230458"/>
    <lineage>
        <taxon>Archaea</taxon>
        <taxon>Methanobacteriati</taxon>
        <taxon>Methanobacteriota</taxon>
        <taxon>Stenosarchaea group</taxon>
        <taxon>Halobacteria</taxon>
        <taxon>Halobacteriales</taxon>
        <taxon>Natrialbaceae</taxon>
        <taxon>Natrialba</taxon>
    </lineage>
</organism>
<protein>
    <submittedName>
        <fullName evidence="1">Uncharacterized protein</fullName>
    </submittedName>
</protein>
<reference evidence="1 2" key="1">
    <citation type="journal article" date="2014" name="PLoS Genet.">
        <title>Phylogenetically driven sequencing of extremely halophilic archaea reveals strategies for static and dynamic osmo-response.</title>
        <authorList>
            <person name="Becker E.A."/>
            <person name="Seitzer P.M."/>
            <person name="Tritt A."/>
            <person name="Larsen D."/>
            <person name="Krusor M."/>
            <person name="Yao A.I."/>
            <person name="Wu D."/>
            <person name="Madern D."/>
            <person name="Eisen J.A."/>
            <person name="Darling A.E."/>
            <person name="Facciotti M.T."/>
        </authorList>
    </citation>
    <scope>NUCLEOTIDE SEQUENCE [LARGE SCALE GENOMIC DNA]</scope>
    <source>
        <strain evidence="1 2">DSM 12281</strain>
    </source>
</reference>
<dbReference type="PROSITE" id="PS51257">
    <property type="entry name" value="PROKAR_LIPOPROTEIN"/>
    <property type="match status" value="1"/>
</dbReference>
<dbReference type="EMBL" id="AOIL01000012">
    <property type="protein sequence ID" value="ELY95860.1"/>
    <property type="molecule type" value="Genomic_DNA"/>
</dbReference>
<evidence type="ECO:0000313" key="2">
    <source>
        <dbReference type="Proteomes" id="UP000011648"/>
    </source>
</evidence>
<gene>
    <name evidence="1" type="ORF">C484_02664</name>
</gene>
<comment type="caution">
    <text evidence="1">The sequence shown here is derived from an EMBL/GenBank/DDBJ whole genome shotgun (WGS) entry which is preliminary data.</text>
</comment>
<dbReference type="AlphaFoldDB" id="M0AAS6"/>
<name>M0AAS6_9EURY</name>
<dbReference type="OrthoDB" id="323591at2157"/>
<keyword evidence="2" id="KW-1185">Reference proteome</keyword>
<accession>M0AAS6</accession>